<dbReference type="Proteomes" id="UP001586593">
    <property type="component" value="Unassembled WGS sequence"/>
</dbReference>
<reference evidence="1 2" key="1">
    <citation type="journal article" date="2024" name="Commun. Biol.">
        <title>Comparative genomic analysis of thermophilic fungi reveals convergent evolutionary adaptations and gene losses.</title>
        <authorList>
            <person name="Steindorff A.S."/>
            <person name="Aguilar-Pontes M.V."/>
            <person name="Robinson A.J."/>
            <person name="Andreopoulos B."/>
            <person name="LaButti K."/>
            <person name="Kuo A."/>
            <person name="Mondo S."/>
            <person name="Riley R."/>
            <person name="Otillar R."/>
            <person name="Haridas S."/>
            <person name="Lipzen A."/>
            <person name="Grimwood J."/>
            <person name="Schmutz J."/>
            <person name="Clum A."/>
            <person name="Reid I.D."/>
            <person name="Moisan M.C."/>
            <person name="Butler G."/>
            <person name="Nguyen T.T.M."/>
            <person name="Dewar K."/>
            <person name="Conant G."/>
            <person name="Drula E."/>
            <person name="Henrissat B."/>
            <person name="Hansel C."/>
            <person name="Singer S."/>
            <person name="Hutchinson M.I."/>
            <person name="de Vries R.P."/>
            <person name="Natvig D.O."/>
            <person name="Powell A.J."/>
            <person name="Tsang A."/>
            <person name="Grigoriev I.V."/>
        </authorList>
    </citation>
    <scope>NUCLEOTIDE SEQUENCE [LARGE SCALE GENOMIC DNA]</scope>
    <source>
        <strain evidence="1 2">ATCC 24622</strain>
    </source>
</reference>
<comment type="caution">
    <text evidence="1">The sequence shown here is derived from an EMBL/GenBank/DDBJ whole genome shotgun (WGS) entry which is preliminary data.</text>
</comment>
<accession>A0ABR3XIP7</accession>
<evidence type="ECO:0000313" key="1">
    <source>
        <dbReference type="EMBL" id="KAL1875479.1"/>
    </source>
</evidence>
<evidence type="ECO:0000313" key="2">
    <source>
        <dbReference type="Proteomes" id="UP001586593"/>
    </source>
</evidence>
<dbReference type="EMBL" id="JAZHXJ010000090">
    <property type="protein sequence ID" value="KAL1875479.1"/>
    <property type="molecule type" value="Genomic_DNA"/>
</dbReference>
<proteinExistence type="predicted"/>
<keyword evidence="2" id="KW-1185">Reference proteome</keyword>
<gene>
    <name evidence="1" type="ORF">VTK73DRAFT_10029</name>
</gene>
<name>A0ABR3XIP7_9PEZI</name>
<sequence>MMDSPLLVAVRVQDHHAVRFLLDRGHKPDAFPLPSPEALDLLLPHANVSLRTPMFGCHLLQFAVAMLARVVVKRVLEAMGGGILQGPAGCPCPRRPWVNTLLLISSLSIDDTVANLQADAVCWSAHEFRTTSATWALLTFLPSTKDDVFTMHDIHKIRPWPLRPGIRGGHDGRLHTRRSKPAASRDVLLWIGLVLLASLEDADVHGTTAPHYLVSVLNLGEQLLGTLKQRVQWQGTGETWTPVWAGSQNLFGFSPRDLSRAG</sequence>
<protein>
    <submittedName>
        <fullName evidence="1">Uncharacterized protein</fullName>
    </submittedName>
</protein>
<organism evidence="1 2">
    <name type="scientific">Phialemonium thermophilum</name>
    <dbReference type="NCBI Taxonomy" id="223376"/>
    <lineage>
        <taxon>Eukaryota</taxon>
        <taxon>Fungi</taxon>
        <taxon>Dikarya</taxon>
        <taxon>Ascomycota</taxon>
        <taxon>Pezizomycotina</taxon>
        <taxon>Sordariomycetes</taxon>
        <taxon>Sordariomycetidae</taxon>
        <taxon>Cephalothecales</taxon>
        <taxon>Cephalothecaceae</taxon>
        <taxon>Phialemonium</taxon>
    </lineage>
</organism>